<evidence type="ECO:0000313" key="2">
    <source>
        <dbReference type="Proteomes" id="UP000815677"/>
    </source>
</evidence>
<keyword evidence="2" id="KW-1185">Reference proteome</keyword>
<evidence type="ECO:0000313" key="1">
    <source>
        <dbReference type="EMBL" id="GAT56876.1"/>
    </source>
</evidence>
<name>A0ABQ0M3X2_MYCCL</name>
<protein>
    <submittedName>
        <fullName evidence="1">Uncharacterized protein</fullName>
    </submittedName>
</protein>
<organism evidence="1 2">
    <name type="scientific">Mycena chlorophos</name>
    <name type="common">Agaric fungus</name>
    <name type="synonym">Agaricus chlorophos</name>
    <dbReference type="NCBI Taxonomy" id="658473"/>
    <lineage>
        <taxon>Eukaryota</taxon>
        <taxon>Fungi</taxon>
        <taxon>Dikarya</taxon>
        <taxon>Basidiomycota</taxon>
        <taxon>Agaricomycotina</taxon>
        <taxon>Agaricomycetes</taxon>
        <taxon>Agaricomycetidae</taxon>
        <taxon>Agaricales</taxon>
        <taxon>Marasmiineae</taxon>
        <taxon>Mycenaceae</taxon>
        <taxon>Mycena</taxon>
    </lineage>
</organism>
<accession>A0ABQ0M3X2</accession>
<proteinExistence type="predicted"/>
<gene>
    <name evidence="1" type="ORF">MCHLO_13470</name>
</gene>
<dbReference type="Proteomes" id="UP000815677">
    <property type="component" value="Unassembled WGS sequence"/>
</dbReference>
<reference evidence="1" key="1">
    <citation type="submission" date="2014-09" db="EMBL/GenBank/DDBJ databases">
        <title>Genome sequence of the luminous mushroom Mycena chlorophos for searching fungal bioluminescence genes.</title>
        <authorList>
            <person name="Tanaka Y."/>
            <person name="Kasuga D."/>
            <person name="Oba Y."/>
            <person name="Hase S."/>
            <person name="Sato K."/>
            <person name="Oba Y."/>
            <person name="Sakakibara Y."/>
        </authorList>
    </citation>
    <scope>NUCLEOTIDE SEQUENCE</scope>
</reference>
<sequence length="77" mass="9141">MSTRRNKTAVRWSKPWATYFVGQRCFQARCTITQDLKKRVRDCESLQANGKQLKTTKTLSEFERMEAVNRTLQCRRP</sequence>
<dbReference type="EMBL" id="DF849355">
    <property type="protein sequence ID" value="GAT56876.1"/>
    <property type="molecule type" value="Genomic_DNA"/>
</dbReference>